<dbReference type="InterPro" id="IPR037607">
    <property type="entry name" value="DGK"/>
</dbReference>
<dbReference type="InterPro" id="IPR000756">
    <property type="entry name" value="Diacylglycerol_kin_accessory"/>
</dbReference>
<organism evidence="7 8">
    <name type="scientific">Vitis vinifera</name>
    <name type="common">Grape</name>
    <dbReference type="NCBI Taxonomy" id="29760"/>
    <lineage>
        <taxon>Eukaryota</taxon>
        <taxon>Viridiplantae</taxon>
        <taxon>Streptophyta</taxon>
        <taxon>Embryophyta</taxon>
        <taxon>Tracheophyta</taxon>
        <taxon>Spermatophyta</taxon>
        <taxon>Magnoliopsida</taxon>
        <taxon>eudicotyledons</taxon>
        <taxon>Gunneridae</taxon>
        <taxon>Pentapetalae</taxon>
        <taxon>rosids</taxon>
        <taxon>Vitales</taxon>
        <taxon>Vitaceae</taxon>
        <taxon>Viteae</taxon>
        <taxon>Vitis</taxon>
    </lineage>
</organism>
<feature type="compositionally biased region" description="Acidic residues" evidence="5">
    <location>
        <begin position="627"/>
        <end position="636"/>
    </location>
</feature>
<dbReference type="PANTHER" id="PTHR11255">
    <property type="entry name" value="DIACYLGLYCEROL KINASE"/>
    <property type="match status" value="1"/>
</dbReference>
<evidence type="ECO:0000256" key="5">
    <source>
        <dbReference type="SAM" id="MobiDB-lite"/>
    </source>
</evidence>
<feature type="domain" description="Diacylglycerol kinase accessory" evidence="6">
    <location>
        <begin position="383"/>
        <end position="579"/>
    </location>
</feature>
<protein>
    <submittedName>
        <fullName evidence="7">Diacylglycerol kinase 5</fullName>
    </submittedName>
</protein>
<dbReference type="SMART" id="SM00045">
    <property type="entry name" value="DAGKa"/>
    <property type="match status" value="1"/>
</dbReference>
<evidence type="ECO:0000313" key="7">
    <source>
        <dbReference type="EMBL" id="RVW60473.1"/>
    </source>
</evidence>
<dbReference type="SUPFAM" id="SSF111331">
    <property type="entry name" value="NAD kinase/diacylglycerol kinase-like"/>
    <property type="match status" value="1"/>
</dbReference>
<evidence type="ECO:0000259" key="6">
    <source>
        <dbReference type="SMART" id="SM00045"/>
    </source>
</evidence>
<dbReference type="GO" id="GO:0005524">
    <property type="term" value="F:ATP binding"/>
    <property type="evidence" value="ECO:0007669"/>
    <property type="project" value="UniProtKB-KW"/>
</dbReference>
<name>A0A438FKD5_VITVI</name>
<evidence type="ECO:0000256" key="2">
    <source>
        <dbReference type="ARBA" id="ARBA00022741"/>
    </source>
</evidence>
<dbReference type="Proteomes" id="UP000288805">
    <property type="component" value="Unassembled WGS sequence"/>
</dbReference>
<keyword evidence="1" id="KW-0808">Transferase</keyword>
<evidence type="ECO:0000256" key="1">
    <source>
        <dbReference type="ARBA" id="ARBA00022679"/>
    </source>
</evidence>
<dbReference type="EMBL" id="QGNW01000859">
    <property type="protein sequence ID" value="RVW60473.1"/>
    <property type="molecule type" value="Genomic_DNA"/>
</dbReference>
<dbReference type="GO" id="GO:0007200">
    <property type="term" value="P:phospholipase C-activating G protein-coupled receptor signaling pathway"/>
    <property type="evidence" value="ECO:0007669"/>
    <property type="project" value="InterPro"/>
</dbReference>
<dbReference type="Pfam" id="PF13966">
    <property type="entry name" value="zf-RVT"/>
    <property type="match status" value="1"/>
</dbReference>
<proteinExistence type="predicted"/>
<dbReference type="PANTHER" id="PTHR11255:SF29">
    <property type="entry name" value="DIACYLGLYCEROL KINASE"/>
    <property type="match status" value="1"/>
</dbReference>
<reference evidence="7 8" key="1">
    <citation type="journal article" date="2018" name="PLoS Genet.">
        <title>Population sequencing reveals clonal diversity and ancestral inbreeding in the grapevine cultivar Chardonnay.</title>
        <authorList>
            <person name="Roach M.J."/>
            <person name="Johnson D.L."/>
            <person name="Bohlmann J."/>
            <person name="van Vuuren H.J."/>
            <person name="Jones S.J."/>
            <person name="Pretorius I.S."/>
            <person name="Schmidt S.A."/>
            <person name="Borneman A.R."/>
        </authorList>
    </citation>
    <scope>NUCLEOTIDE SEQUENCE [LARGE SCALE GENOMIC DNA]</scope>
    <source>
        <strain evidence="8">cv. Chardonnay</strain>
        <tissue evidence="7">Leaf</tissue>
    </source>
</reference>
<evidence type="ECO:0000256" key="3">
    <source>
        <dbReference type="ARBA" id="ARBA00022777"/>
    </source>
</evidence>
<accession>A0A438FKD5</accession>
<dbReference type="Pfam" id="PF00609">
    <property type="entry name" value="DAGK_acc"/>
    <property type="match status" value="1"/>
</dbReference>
<gene>
    <name evidence="7" type="primary">DGK5_4</name>
    <name evidence="7" type="ORF">CK203_100096</name>
</gene>
<evidence type="ECO:0000256" key="4">
    <source>
        <dbReference type="ARBA" id="ARBA00022840"/>
    </source>
</evidence>
<keyword evidence="4" id="KW-0067">ATP-binding</keyword>
<comment type="caution">
    <text evidence="7">The sequence shown here is derived from an EMBL/GenBank/DDBJ whole genome shotgun (WGS) entry which is preliminary data.</text>
</comment>
<feature type="compositionally biased region" description="Basic and acidic residues" evidence="5">
    <location>
        <begin position="637"/>
        <end position="657"/>
    </location>
</feature>
<evidence type="ECO:0000313" key="8">
    <source>
        <dbReference type="Proteomes" id="UP000288805"/>
    </source>
</evidence>
<feature type="region of interest" description="Disordered" evidence="5">
    <location>
        <begin position="621"/>
        <end position="657"/>
    </location>
</feature>
<dbReference type="AlphaFoldDB" id="A0A438FKD5"/>
<dbReference type="InterPro" id="IPR016064">
    <property type="entry name" value="NAD/diacylglycerol_kinase_sf"/>
</dbReference>
<dbReference type="GO" id="GO:0004143">
    <property type="term" value="F:ATP-dependent diacylglycerol kinase activity"/>
    <property type="evidence" value="ECO:0007669"/>
    <property type="project" value="InterPro"/>
</dbReference>
<keyword evidence="2" id="KW-0547">Nucleotide-binding</keyword>
<keyword evidence="3 7" id="KW-0418">Kinase</keyword>
<sequence length="657" mass="75095">MPIYHMSLFAILRKTRLRLEKVQKDFLLRGEALKKSGAGGSLLKRMLFGNKPQQGTCSGLRVNLEKSELIPKSKVELEKIQRDFLWGRGALVQRPHLVRWNLVCLEREKGGLGVRNLALMNKALLSMWNWCFAIESEALWKQVISHKYGVEEGGWCTRAVSRRYGVGLWKAIRKEWLCLKSSLAYRVGYDRRVRFWKDKWCGDEPLCESFPSLFAISLAKDAWVADDKDKVVWTTSKSGAFSVKSLYSILEPRGSSLFPCDSIWRANVPPKVAFFAWEASWGKILTLEQLQRRGVFMVSSPSSLVSFFEWLGSRGMLHISGWLLELFQRGARAHSGYRVQHPHSTWLKKALVQLLRSNKKADLAELYVTLQLILESPYVSATGLGMDARVSYAFHSERKLHPEKFKHQLVNQEYSKTNKGQNHEKTRSMGRPPNTLQVYQDLQKKIKIIASTCGCLLHVFVCKLEKLWQFQLTLMADCTDTFFLIFSIRSIICLNLPSFSGGLNPWGMPSRKALHNRDFTPLFVDDGIIEVVGFRDAWHGLCLYVPRGHGTRLAQVKGIRFEFHNSAANHVFMRIDGEPWKQPLPVDDNPVVVEISHLGQVTVLATPHCRSTIINESSSLVSHRDIEEDSRETEDSDMPRKFGAADKFRMSDDHLMP</sequence>
<dbReference type="InterPro" id="IPR026960">
    <property type="entry name" value="RVT-Znf"/>
</dbReference>